<keyword evidence="4" id="KW-1185">Reference proteome</keyword>
<organism evidence="3 4">
    <name type="scientific">Shewanella youngdeokensis</name>
    <dbReference type="NCBI Taxonomy" id="2999068"/>
    <lineage>
        <taxon>Bacteria</taxon>
        <taxon>Pseudomonadati</taxon>
        <taxon>Pseudomonadota</taxon>
        <taxon>Gammaproteobacteria</taxon>
        <taxon>Alteromonadales</taxon>
        <taxon>Shewanellaceae</taxon>
        <taxon>Shewanella</taxon>
    </lineage>
</organism>
<evidence type="ECO:0000259" key="2">
    <source>
        <dbReference type="Pfam" id="PF13649"/>
    </source>
</evidence>
<gene>
    <name evidence="3" type="ORF">RGE70_16075</name>
</gene>
<accession>A0ABZ0JY77</accession>
<dbReference type="Proteomes" id="UP001529491">
    <property type="component" value="Chromosome"/>
</dbReference>
<evidence type="ECO:0000313" key="3">
    <source>
        <dbReference type="EMBL" id="WOT04812.1"/>
    </source>
</evidence>
<evidence type="ECO:0000256" key="1">
    <source>
        <dbReference type="ARBA" id="ARBA00022679"/>
    </source>
</evidence>
<dbReference type="PANTHER" id="PTHR43861">
    <property type="entry name" value="TRANS-ACONITATE 2-METHYLTRANSFERASE-RELATED"/>
    <property type="match status" value="1"/>
</dbReference>
<proteinExistence type="predicted"/>
<evidence type="ECO:0000313" key="4">
    <source>
        <dbReference type="Proteomes" id="UP001529491"/>
    </source>
</evidence>
<dbReference type="RefSeq" id="WP_310472448.1">
    <property type="nucleotide sequence ID" value="NZ_CP136522.1"/>
</dbReference>
<reference evidence="3 4" key="1">
    <citation type="submission" date="2023-10" db="EMBL/GenBank/DDBJ databases">
        <title>Complete genome sequence of Shewanella sp. DAU334.</title>
        <authorList>
            <person name="Lee Y.-S."/>
            <person name="Jeong H.-R."/>
            <person name="Hwang E.-J."/>
            <person name="Choi Y.-L."/>
            <person name="Kim G.-D."/>
        </authorList>
    </citation>
    <scope>NUCLEOTIDE SEQUENCE [LARGE SCALE GENOMIC DNA]</scope>
    <source>
        <strain evidence="3 4">DAU334</strain>
    </source>
</reference>
<dbReference type="InterPro" id="IPR029063">
    <property type="entry name" value="SAM-dependent_MTases_sf"/>
</dbReference>
<sequence>MWDEQYDTQEYIYGKQPNDFLASHYDAVPKGKVLLLAEGEGRNAVFMAKMGYSVTAVDLSNVGLKKAQQLAKENHVSIETICADLALFDLGENQWDGIVSIYCHLPSPLRQDLYQRIERAIKPGGVFLLEAYRPEQLAYKTGGPSDASMMISTHTLLNELPHFIFSHLAAVERVINEGRNHHGLGAVVQAIGSLK</sequence>
<protein>
    <submittedName>
        <fullName evidence="3">Class I SAM-dependent methyltransferase</fullName>
        <ecNumber evidence="3">2.1.-.-</ecNumber>
    </submittedName>
</protein>
<dbReference type="GO" id="GO:0032259">
    <property type="term" value="P:methylation"/>
    <property type="evidence" value="ECO:0007669"/>
    <property type="project" value="UniProtKB-KW"/>
</dbReference>
<dbReference type="InterPro" id="IPR041698">
    <property type="entry name" value="Methyltransf_25"/>
</dbReference>
<dbReference type="Pfam" id="PF13649">
    <property type="entry name" value="Methyltransf_25"/>
    <property type="match status" value="1"/>
</dbReference>
<dbReference type="PANTHER" id="PTHR43861:SF3">
    <property type="entry name" value="PUTATIVE (AFU_ORTHOLOGUE AFUA_2G14390)-RELATED"/>
    <property type="match status" value="1"/>
</dbReference>
<dbReference type="Gene3D" id="3.40.50.150">
    <property type="entry name" value="Vaccinia Virus protein VP39"/>
    <property type="match status" value="1"/>
</dbReference>
<name>A0ABZ0JY77_9GAMM</name>
<dbReference type="CDD" id="cd02440">
    <property type="entry name" value="AdoMet_MTases"/>
    <property type="match status" value="1"/>
</dbReference>
<dbReference type="SUPFAM" id="SSF53335">
    <property type="entry name" value="S-adenosyl-L-methionine-dependent methyltransferases"/>
    <property type="match status" value="1"/>
</dbReference>
<dbReference type="EMBL" id="CP136522">
    <property type="protein sequence ID" value="WOT04812.1"/>
    <property type="molecule type" value="Genomic_DNA"/>
</dbReference>
<dbReference type="GO" id="GO:0008168">
    <property type="term" value="F:methyltransferase activity"/>
    <property type="evidence" value="ECO:0007669"/>
    <property type="project" value="UniProtKB-KW"/>
</dbReference>
<keyword evidence="1 3" id="KW-0808">Transferase</keyword>
<feature type="domain" description="Methyltransferase" evidence="2">
    <location>
        <begin position="33"/>
        <end position="125"/>
    </location>
</feature>
<keyword evidence="3" id="KW-0489">Methyltransferase</keyword>
<dbReference type="EC" id="2.1.-.-" evidence="3"/>